<dbReference type="Pfam" id="PF05199">
    <property type="entry name" value="GMC_oxred_C"/>
    <property type="match status" value="1"/>
</dbReference>
<comment type="caution">
    <text evidence="15">The sequence shown here is derived from an EMBL/GenBank/DDBJ whole genome shotgun (WGS) entry which is preliminary data.</text>
</comment>
<reference evidence="15" key="1">
    <citation type="submission" date="2022-10" db="EMBL/GenBank/DDBJ databases">
        <title>Culturing micro-colonial fungi from biological soil crusts in the Mojave desert and describing Neophaeococcomyces mojavensis, and introducing the new genera and species Taxawa tesnikishii.</title>
        <authorList>
            <person name="Kurbessoian T."/>
            <person name="Stajich J.E."/>
        </authorList>
    </citation>
    <scope>NUCLEOTIDE SEQUENCE</scope>
    <source>
        <strain evidence="15">TK_41</strain>
    </source>
</reference>
<evidence type="ECO:0000256" key="4">
    <source>
        <dbReference type="ARBA" id="ARBA00022512"/>
    </source>
</evidence>
<feature type="chain" id="PRO_5041208553" description="glucose oxidase" evidence="12">
    <location>
        <begin position="20"/>
        <end position="602"/>
    </location>
</feature>
<feature type="domain" description="Glucose-methanol-choline oxidoreductase N-terminal" evidence="14">
    <location>
        <begin position="306"/>
        <end position="320"/>
    </location>
</feature>
<keyword evidence="16" id="KW-1185">Reference proteome</keyword>
<dbReference type="GO" id="GO:0046562">
    <property type="term" value="F:beta-D-glucose oxidase activity"/>
    <property type="evidence" value="ECO:0007669"/>
    <property type="project" value="UniProtKB-EC"/>
</dbReference>
<dbReference type="InterPro" id="IPR012132">
    <property type="entry name" value="GMC_OxRdtase"/>
</dbReference>
<keyword evidence="4" id="KW-0134">Cell wall</keyword>
<dbReference type="PROSITE" id="PS00624">
    <property type="entry name" value="GMC_OXRED_2"/>
    <property type="match status" value="1"/>
</dbReference>
<feature type="active site" description="Proton donor" evidence="10">
    <location>
        <position position="540"/>
    </location>
</feature>
<evidence type="ECO:0000256" key="1">
    <source>
        <dbReference type="ARBA" id="ARBA00001974"/>
    </source>
</evidence>
<evidence type="ECO:0000256" key="12">
    <source>
        <dbReference type="SAM" id="SignalP"/>
    </source>
</evidence>
<dbReference type="Gene3D" id="4.10.450.10">
    <property type="entry name" value="Glucose Oxidase, domain 2"/>
    <property type="match status" value="1"/>
</dbReference>
<evidence type="ECO:0000256" key="9">
    <source>
        <dbReference type="ARBA" id="ARBA00049722"/>
    </source>
</evidence>
<comment type="similarity">
    <text evidence="3 11">Belongs to the GMC oxidoreductase family.</text>
</comment>
<keyword evidence="12" id="KW-0732">Signal</keyword>
<keyword evidence="5 11" id="KW-0285">Flavoprotein</keyword>
<evidence type="ECO:0000256" key="5">
    <source>
        <dbReference type="ARBA" id="ARBA00022630"/>
    </source>
</evidence>
<dbReference type="InterPro" id="IPR036188">
    <property type="entry name" value="FAD/NAD-bd_sf"/>
</dbReference>
<dbReference type="InterPro" id="IPR007867">
    <property type="entry name" value="GMC_OxRtase_C"/>
</dbReference>
<dbReference type="PANTHER" id="PTHR11552">
    <property type="entry name" value="GLUCOSE-METHANOL-CHOLINE GMC OXIDOREDUCTASE"/>
    <property type="match status" value="1"/>
</dbReference>
<evidence type="ECO:0000256" key="2">
    <source>
        <dbReference type="ARBA" id="ARBA00004191"/>
    </source>
</evidence>
<dbReference type="Pfam" id="PF00732">
    <property type="entry name" value="GMC_oxred_N"/>
    <property type="match status" value="1"/>
</dbReference>
<keyword evidence="6 11" id="KW-0274">FAD</keyword>
<dbReference type="Proteomes" id="UP001172673">
    <property type="component" value="Unassembled WGS sequence"/>
</dbReference>
<evidence type="ECO:0000313" key="15">
    <source>
        <dbReference type="EMBL" id="KAJ9617000.1"/>
    </source>
</evidence>
<dbReference type="SUPFAM" id="SSF51905">
    <property type="entry name" value="FAD/NAD(P)-binding domain"/>
    <property type="match status" value="1"/>
</dbReference>
<protein>
    <recommendedName>
        <fullName evidence="9">glucose oxidase</fullName>
        <ecNumber evidence="9">1.1.3.4</ecNumber>
    </recommendedName>
</protein>
<evidence type="ECO:0000256" key="3">
    <source>
        <dbReference type="ARBA" id="ARBA00010790"/>
    </source>
</evidence>
<evidence type="ECO:0000259" key="14">
    <source>
        <dbReference type="PROSITE" id="PS00624"/>
    </source>
</evidence>
<accession>A0AA38XNZ4</accession>
<comment type="catalytic activity">
    <reaction evidence="8">
        <text>beta-D-glucose + O2 = D-glucono-1,5-lactone + H2O2</text>
        <dbReference type="Rhea" id="RHEA:11428"/>
        <dbReference type="ChEBI" id="CHEBI:15379"/>
        <dbReference type="ChEBI" id="CHEBI:15903"/>
        <dbReference type="ChEBI" id="CHEBI:16217"/>
        <dbReference type="ChEBI" id="CHEBI:16240"/>
        <dbReference type="EC" id="1.1.3.4"/>
    </reaction>
    <physiologicalReaction direction="left-to-right" evidence="8">
        <dbReference type="Rhea" id="RHEA:11429"/>
    </physiologicalReaction>
</comment>
<feature type="signal peptide" evidence="12">
    <location>
        <begin position="1"/>
        <end position="19"/>
    </location>
</feature>
<dbReference type="AlphaFoldDB" id="A0AA38XNZ4"/>
<dbReference type="SUPFAM" id="SSF54373">
    <property type="entry name" value="FAD-linked reductases, C-terminal domain"/>
    <property type="match status" value="1"/>
</dbReference>
<evidence type="ECO:0000256" key="11">
    <source>
        <dbReference type="RuleBase" id="RU003968"/>
    </source>
</evidence>
<dbReference type="EC" id="1.1.3.4" evidence="9"/>
<keyword evidence="4" id="KW-0964">Secreted</keyword>
<keyword evidence="7" id="KW-0560">Oxidoreductase</keyword>
<dbReference type="InterPro" id="IPR000172">
    <property type="entry name" value="GMC_OxRdtase_N"/>
</dbReference>
<comment type="cofactor">
    <cofactor evidence="1">
        <name>FAD</name>
        <dbReference type="ChEBI" id="CHEBI:57692"/>
    </cofactor>
</comment>
<dbReference type="Gene3D" id="3.50.50.60">
    <property type="entry name" value="FAD/NAD(P)-binding domain"/>
    <property type="match status" value="1"/>
</dbReference>
<feature type="domain" description="Glucose-methanol-choline oxidoreductase N-terminal" evidence="13">
    <location>
        <begin position="112"/>
        <end position="135"/>
    </location>
</feature>
<gene>
    <name evidence="15" type="ORF">H2200_000721</name>
</gene>
<feature type="active site" description="Proton acceptor" evidence="10">
    <location>
        <position position="583"/>
    </location>
</feature>
<dbReference type="PANTHER" id="PTHR11552:SF201">
    <property type="entry name" value="GLUCOSE-METHANOL-CHOLINE OXIDOREDUCTASE N-TERMINAL DOMAIN-CONTAINING PROTEIN"/>
    <property type="match status" value="1"/>
</dbReference>
<dbReference type="GO" id="GO:0050660">
    <property type="term" value="F:flavin adenine dinucleotide binding"/>
    <property type="evidence" value="ECO:0007669"/>
    <property type="project" value="InterPro"/>
</dbReference>
<evidence type="ECO:0000256" key="8">
    <source>
        <dbReference type="ARBA" id="ARBA00049435"/>
    </source>
</evidence>
<dbReference type="InterPro" id="IPR027424">
    <property type="entry name" value="Glucose_Oxidase_domain_2"/>
</dbReference>
<evidence type="ECO:0000256" key="10">
    <source>
        <dbReference type="PIRSR" id="PIRSR000137-1"/>
    </source>
</evidence>
<evidence type="ECO:0000256" key="7">
    <source>
        <dbReference type="ARBA" id="ARBA00023002"/>
    </source>
</evidence>
<dbReference type="EMBL" id="JAPDRK010000001">
    <property type="protein sequence ID" value="KAJ9617000.1"/>
    <property type="molecule type" value="Genomic_DNA"/>
</dbReference>
<name>A0AA38XNZ4_9EURO</name>
<comment type="subcellular location">
    <subcellularLocation>
        <location evidence="2">Secreted</location>
        <location evidence="2">Cell wall</location>
    </subcellularLocation>
</comment>
<evidence type="ECO:0000313" key="16">
    <source>
        <dbReference type="Proteomes" id="UP001172673"/>
    </source>
</evidence>
<dbReference type="Gene3D" id="3.30.560.10">
    <property type="entry name" value="Glucose Oxidase, domain 3"/>
    <property type="match status" value="1"/>
</dbReference>
<sequence length="602" mass="64603">MLFSRLNILLPLSLSTTSAKILSRQEAQQLNSTSFDYIILGGGTAGLVLANRLSSDPNTTVLVVEAGDFERNNPNVTATTALGLAKNTDVDWQYVSAPQIYGGNHSLIWSAGKGLGGSSLINGMTYIRPASSQIDLWPSLGLDLNWTELLTASKKSEHFQPPSADLTVLGAAYQSIAHGFTGPLDTCYSKHITRGTIHQIFNDTFKAVGIPPRHEFNDGDLRGYGVQAVTQDSKADVREDAARAYYYPVMSRPNLAVLVNTTATRIVWSQQNAPDGSVVASAAEIISPTGKTSNITAKREIILSAGAIRSPVILEYSGIGNPKILKTYSIPVKVPLPAVGENFQDQTVMAATGLHTLPRNYTGLPGFVAHVSLHDLFGAETAAFYNATAAKLRGYAKTIASQNGGASNATVQEHLLKTQLDLLYKSNTPTAEIVPVVLLNFAGAAFWPLQPFSRGSVHLNSTNATFSPAIDAKFFQFDVDGALAVASARWSRKLIFTEPFSGIMNASTISPSFDLVPANATDEVWLDWIKTSSGYAPNFHHLGTCAMLPRESGGVVDNDFKVYGTKNVRVVDLSVIPLQVAGHSTSLLYGVAEWAAEKILKS</sequence>
<organism evidence="15 16">
    <name type="scientific">Cladophialophora chaetospira</name>
    <dbReference type="NCBI Taxonomy" id="386627"/>
    <lineage>
        <taxon>Eukaryota</taxon>
        <taxon>Fungi</taxon>
        <taxon>Dikarya</taxon>
        <taxon>Ascomycota</taxon>
        <taxon>Pezizomycotina</taxon>
        <taxon>Eurotiomycetes</taxon>
        <taxon>Chaetothyriomycetidae</taxon>
        <taxon>Chaetothyriales</taxon>
        <taxon>Herpotrichiellaceae</taxon>
        <taxon>Cladophialophora</taxon>
    </lineage>
</organism>
<dbReference type="PROSITE" id="PS00623">
    <property type="entry name" value="GMC_OXRED_1"/>
    <property type="match status" value="1"/>
</dbReference>
<evidence type="ECO:0000259" key="13">
    <source>
        <dbReference type="PROSITE" id="PS00623"/>
    </source>
</evidence>
<dbReference type="PIRSF" id="PIRSF000137">
    <property type="entry name" value="Alcohol_oxidase"/>
    <property type="match status" value="1"/>
</dbReference>
<evidence type="ECO:0000256" key="6">
    <source>
        <dbReference type="ARBA" id="ARBA00022827"/>
    </source>
</evidence>
<proteinExistence type="inferred from homology"/>